<evidence type="ECO:0000313" key="5">
    <source>
        <dbReference type="Proteomes" id="UP000254866"/>
    </source>
</evidence>
<dbReference type="RefSeq" id="XP_031870574.1">
    <property type="nucleotide sequence ID" value="XM_032013974.1"/>
</dbReference>
<evidence type="ECO:0000256" key="2">
    <source>
        <dbReference type="SAM" id="MobiDB-lite"/>
    </source>
</evidence>
<evidence type="ECO:0008006" key="6">
    <source>
        <dbReference type="Google" id="ProtNLM"/>
    </source>
</evidence>
<organism evidence="4 5">
    <name type="scientific">Venustampulla echinocandica</name>
    <dbReference type="NCBI Taxonomy" id="2656787"/>
    <lineage>
        <taxon>Eukaryota</taxon>
        <taxon>Fungi</taxon>
        <taxon>Dikarya</taxon>
        <taxon>Ascomycota</taxon>
        <taxon>Pezizomycotina</taxon>
        <taxon>Leotiomycetes</taxon>
        <taxon>Helotiales</taxon>
        <taxon>Pleuroascaceae</taxon>
        <taxon>Venustampulla</taxon>
    </lineage>
</organism>
<dbReference type="EMBL" id="NPIC01000003">
    <property type="protein sequence ID" value="RDL37918.1"/>
    <property type="molecule type" value="Genomic_DNA"/>
</dbReference>
<gene>
    <name evidence="4" type="ORF">BP5553_05351</name>
</gene>
<reference evidence="4 5" key="1">
    <citation type="journal article" date="2018" name="IMA Fungus">
        <title>IMA Genome-F 9: Draft genome sequence of Annulohypoxylon stygium, Aspergillus mulundensis, Berkeleyomyces basicola (syn. Thielaviopsis basicola), Ceratocystis smalleyi, two Cercospora beticola strains, Coleophoma cylindrospora, Fusarium fracticaudum, Phialophora cf. hyalina, and Morchella septimelata.</title>
        <authorList>
            <person name="Wingfield B.D."/>
            <person name="Bills G.F."/>
            <person name="Dong Y."/>
            <person name="Huang W."/>
            <person name="Nel W.J."/>
            <person name="Swalarsk-Parry B.S."/>
            <person name="Vaghefi N."/>
            <person name="Wilken P.M."/>
            <person name="An Z."/>
            <person name="de Beer Z.W."/>
            <person name="De Vos L."/>
            <person name="Chen L."/>
            <person name="Duong T.A."/>
            <person name="Gao Y."/>
            <person name="Hammerbacher A."/>
            <person name="Kikkert J.R."/>
            <person name="Li Y."/>
            <person name="Li H."/>
            <person name="Li K."/>
            <person name="Li Q."/>
            <person name="Liu X."/>
            <person name="Ma X."/>
            <person name="Naidoo K."/>
            <person name="Pethybridge S.J."/>
            <person name="Sun J."/>
            <person name="Steenkamp E.T."/>
            <person name="van der Nest M.A."/>
            <person name="van Wyk S."/>
            <person name="Wingfield M.J."/>
            <person name="Xiong C."/>
            <person name="Yue Q."/>
            <person name="Zhang X."/>
        </authorList>
    </citation>
    <scope>NUCLEOTIDE SEQUENCE [LARGE SCALE GENOMIC DNA]</scope>
    <source>
        <strain evidence="4 5">BP 5553</strain>
    </source>
</reference>
<feature type="compositionally biased region" description="Low complexity" evidence="2">
    <location>
        <begin position="147"/>
        <end position="171"/>
    </location>
</feature>
<dbReference type="STRING" id="2656787.A0A370TQY7"/>
<dbReference type="PANTHER" id="PTHR31836:SF28">
    <property type="entry name" value="SRCR DOMAIN-CONTAINING PROTEIN-RELATED"/>
    <property type="match status" value="1"/>
</dbReference>
<proteinExistence type="predicted"/>
<feature type="signal peptide" evidence="3">
    <location>
        <begin position="1"/>
        <end position="23"/>
    </location>
</feature>
<keyword evidence="1 3" id="KW-0732">Signal</keyword>
<feature type="compositionally biased region" description="Low complexity" evidence="2">
    <location>
        <begin position="118"/>
        <end position="128"/>
    </location>
</feature>
<feature type="chain" id="PRO_5017019447" description="RlpA-like protein double-psi beta-barrel domain-containing protein" evidence="3">
    <location>
        <begin position="24"/>
        <end position="282"/>
    </location>
</feature>
<evidence type="ECO:0000313" key="4">
    <source>
        <dbReference type="EMBL" id="RDL37918.1"/>
    </source>
</evidence>
<feature type="region of interest" description="Disordered" evidence="2">
    <location>
        <begin position="147"/>
        <end position="179"/>
    </location>
</feature>
<dbReference type="Gene3D" id="2.40.40.10">
    <property type="entry name" value="RlpA-like domain"/>
    <property type="match status" value="1"/>
</dbReference>
<dbReference type="PANTHER" id="PTHR31836">
    <property type="match status" value="1"/>
</dbReference>
<dbReference type="AlphaFoldDB" id="A0A370TQY7"/>
<comment type="caution">
    <text evidence="4">The sequence shown here is derived from an EMBL/GenBank/DDBJ whole genome shotgun (WGS) entry which is preliminary data.</text>
</comment>
<protein>
    <recommendedName>
        <fullName evidence="6">RlpA-like protein double-psi beta-barrel domain-containing protein</fullName>
    </recommendedName>
</protein>
<feature type="region of interest" description="Disordered" evidence="2">
    <location>
        <begin position="108"/>
        <end position="130"/>
    </location>
</feature>
<keyword evidence="5" id="KW-1185">Reference proteome</keyword>
<name>A0A370TQY7_9HELO</name>
<dbReference type="OrthoDB" id="623670at2759"/>
<dbReference type="InterPro" id="IPR051477">
    <property type="entry name" value="Expansin_CellWall"/>
</dbReference>
<dbReference type="CDD" id="cd22191">
    <property type="entry name" value="DPBB_RlpA_EXP_N-like"/>
    <property type="match status" value="1"/>
</dbReference>
<dbReference type="GeneID" id="43598200"/>
<dbReference type="SUPFAM" id="SSF50685">
    <property type="entry name" value="Barwin-like endoglucanases"/>
    <property type="match status" value="1"/>
</dbReference>
<dbReference type="Proteomes" id="UP000254866">
    <property type="component" value="Unassembled WGS sequence"/>
</dbReference>
<evidence type="ECO:0000256" key="3">
    <source>
        <dbReference type="SAM" id="SignalP"/>
    </source>
</evidence>
<accession>A0A370TQY7</accession>
<sequence>MHTTSIMKSSILTFALLASTAVAQPHRSHKHMAKHAKRADQPVVWVTDIVSETEIVDYTTTIWVSEGYVAPTAAPAPASVEATSSAAPVASAAPSSAAASQVPAQFFEPASPAPVPEPTSTSSSAYVAPTPPAPVETPVATPAVVAPTTSSVAQAPAPSSSSSSGTSTGSPDGQCSEGSPCQGDATFYDTDGIGACGFEGVDGLSESVVALPVGLMGDKSNGNPFCDKMITVKFPNGATTKARVVDKCMGCQGRAIDLSRAGFSALQNQDVGRQAGATWWFN</sequence>
<dbReference type="InterPro" id="IPR036908">
    <property type="entry name" value="RlpA-like_sf"/>
</dbReference>
<evidence type="ECO:0000256" key="1">
    <source>
        <dbReference type="ARBA" id="ARBA00022729"/>
    </source>
</evidence>